<dbReference type="GO" id="GO:0000155">
    <property type="term" value="F:phosphorelay sensor kinase activity"/>
    <property type="evidence" value="ECO:0007669"/>
    <property type="project" value="InterPro"/>
</dbReference>
<sequence length="525" mass="60077">MTRLFLQLFAPVFILTSIFLFNISYVLDPLFSSFLENQGREAFKPIVLMLDDFLENEGNHKGEDRKDKLRKLQEQFLFGLELLDICNVHLPLDAKQNLEKGQFVPDPAHEDILYHLSADAKNVWKLDLEQSSRETDIEYLRRVVAGPLAIITDNLLAKPEEEWQEVLKTVGRKYELPLSLVTLKKIDIKSEDLKRLKKQGTIIFYENYLDRIYTLIPESDYVLKIGPLKQPLVLKFADQVFLGALGFLMGFMVWLFLRPVWRDLRKLQHASQLVGEGQLQTRIKYSSHSTVKNILKAFNGMASHIQQLIASHKELTRAVSHELRTPVSRLRFSIEMLQKTDDASARKRYLESMNTDIDELDDMLGELLSYARMDVDRKAIEYAPVELRKWLKEQILRHKQNCGDKNVGMSLDAEVPSNPVNCMDPRLMARALGNLIQNGCRYARHTVHIHLGCNDGEFQLRVEDDGAGIAAESFDIIFDPFTRLDPSRDRGTGGYGLGLAIVKQIVEAHGGRVKVGRSRLGGRNF</sequence>
<evidence type="ECO:0000256" key="5">
    <source>
        <dbReference type="ARBA" id="ARBA00022777"/>
    </source>
</evidence>
<dbReference type="InterPro" id="IPR003594">
    <property type="entry name" value="HATPase_dom"/>
</dbReference>
<evidence type="ECO:0000313" key="11">
    <source>
        <dbReference type="Proteomes" id="UP000826725"/>
    </source>
</evidence>
<dbReference type="InterPro" id="IPR003661">
    <property type="entry name" value="HisK_dim/P_dom"/>
</dbReference>
<accession>A0A8D5FQ70</accession>
<dbReference type="Pfam" id="PF02518">
    <property type="entry name" value="HATPase_c"/>
    <property type="match status" value="1"/>
</dbReference>
<dbReference type="SMART" id="SM00387">
    <property type="entry name" value="HATPase_c"/>
    <property type="match status" value="1"/>
</dbReference>
<keyword evidence="7" id="KW-1133">Transmembrane helix</keyword>
<feature type="transmembrane region" description="Helical" evidence="7">
    <location>
        <begin position="240"/>
        <end position="257"/>
    </location>
</feature>
<feature type="domain" description="Histidine kinase" evidence="8">
    <location>
        <begin position="318"/>
        <end position="525"/>
    </location>
</feature>
<organism evidence="10 11">
    <name type="scientific">Desulfomarina profundi</name>
    <dbReference type="NCBI Taxonomy" id="2772557"/>
    <lineage>
        <taxon>Bacteria</taxon>
        <taxon>Pseudomonadati</taxon>
        <taxon>Thermodesulfobacteriota</taxon>
        <taxon>Desulfobulbia</taxon>
        <taxon>Desulfobulbales</taxon>
        <taxon>Desulfobulbaceae</taxon>
        <taxon>Desulfomarina</taxon>
    </lineage>
</organism>
<dbReference type="PROSITE" id="PS50885">
    <property type="entry name" value="HAMP"/>
    <property type="match status" value="1"/>
</dbReference>
<dbReference type="GO" id="GO:0005524">
    <property type="term" value="F:ATP binding"/>
    <property type="evidence" value="ECO:0007669"/>
    <property type="project" value="UniProtKB-KW"/>
</dbReference>
<gene>
    <name evidence="10" type="ORF">DGMP_24180</name>
</gene>
<evidence type="ECO:0000259" key="9">
    <source>
        <dbReference type="PROSITE" id="PS50885"/>
    </source>
</evidence>
<feature type="domain" description="HAMP" evidence="9">
    <location>
        <begin position="258"/>
        <end position="310"/>
    </location>
</feature>
<evidence type="ECO:0000256" key="4">
    <source>
        <dbReference type="ARBA" id="ARBA00022741"/>
    </source>
</evidence>
<keyword evidence="7" id="KW-0472">Membrane</keyword>
<evidence type="ECO:0000313" key="10">
    <source>
        <dbReference type="EMBL" id="BCL61725.1"/>
    </source>
</evidence>
<dbReference type="InterPro" id="IPR005467">
    <property type="entry name" value="His_kinase_dom"/>
</dbReference>
<dbReference type="Proteomes" id="UP000826725">
    <property type="component" value="Chromosome"/>
</dbReference>
<dbReference type="AlphaFoldDB" id="A0A8D5FQ70"/>
<dbReference type="PANTHER" id="PTHR44936:SF10">
    <property type="entry name" value="SENSOR PROTEIN RSTB"/>
    <property type="match status" value="1"/>
</dbReference>
<dbReference type="SMART" id="SM00304">
    <property type="entry name" value="HAMP"/>
    <property type="match status" value="1"/>
</dbReference>
<dbReference type="InterPro" id="IPR050980">
    <property type="entry name" value="2C_sensor_his_kinase"/>
</dbReference>
<evidence type="ECO:0000256" key="7">
    <source>
        <dbReference type="SAM" id="Phobius"/>
    </source>
</evidence>
<keyword evidence="6" id="KW-0067">ATP-binding</keyword>
<evidence type="ECO:0000259" key="8">
    <source>
        <dbReference type="PROSITE" id="PS50109"/>
    </source>
</evidence>
<keyword evidence="4" id="KW-0547">Nucleotide-binding</keyword>
<keyword evidence="11" id="KW-1185">Reference proteome</keyword>
<keyword evidence="5 10" id="KW-0418">Kinase</keyword>
<proteinExistence type="predicted"/>
<dbReference type="Pfam" id="PF00512">
    <property type="entry name" value="HisKA"/>
    <property type="match status" value="1"/>
</dbReference>
<keyword evidence="3" id="KW-0808">Transferase</keyword>
<keyword evidence="7" id="KW-0812">Transmembrane</keyword>
<name>A0A8D5FQ70_9BACT</name>
<protein>
    <recommendedName>
        <fullName evidence="2">histidine kinase</fullName>
        <ecNumber evidence="2">2.7.13.3</ecNumber>
    </recommendedName>
</protein>
<evidence type="ECO:0000256" key="6">
    <source>
        <dbReference type="ARBA" id="ARBA00022840"/>
    </source>
</evidence>
<dbReference type="PROSITE" id="PS50109">
    <property type="entry name" value="HIS_KIN"/>
    <property type="match status" value="1"/>
</dbReference>
<dbReference type="InterPro" id="IPR003660">
    <property type="entry name" value="HAMP_dom"/>
</dbReference>
<dbReference type="SMART" id="SM00388">
    <property type="entry name" value="HisKA"/>
    <property type="match status" value="1"/>
</dbReference>
<dbReference type="CDD" id="cd06225">
    <property type="entry name" value="HAMP"/>
    <property type="match status" value="1"/>
</dbReference>
<dbReference type="RefSeq" id="WP_228854148.1">
    <property type="nucleotide sequence ID" value="NZ_AP024086.1"/>
</dbReference>
<dbReference type="KEGG" id="dbk:DGMP_24180"/>
<dbReference type="CDD" id="cd00082">
    <property type="entry name" value="HisKA"/>
    <property type="match status" value="1"/>
</dbReference>
<reference evidence="10" key="1">
    <citation type="submission" date="2020-09" db="EMBL/GenBank/DDBJ databases">
        <title>Desulfogranum mesoprofundum gen. nov., sp. nov., a novel mesophilic, sulfate-reducing chemolithoautotroph isolated from a deep-sea hydrothermal vent chimney in the Suiyo Seamount.</title>
        <authorList>
            <person name="Hashimoto Y."/>
            <person name="Nakagawa S."/>
        </authorList>
    </citation>
    <scope>NUCLEOTIDE SEQUENCE</scope>
    <source>
        <strain evidence="10">KT2</strain>
    </source>
</reference>
<evidence type="ECO:0000256" key="2">
    <source>
        <dbReference type="ARBA" id="ARBA00012438"/>
    </source>
</evidence>
<dbReference type="PANTHER" id="PTHR44936">
    <property type="entry name" value="SENSOR PROTEIN CREC"/>
    <property type="match status" value="1"/>
</dbReference>
<evidence type="ECO:0000256" key="3">
    <source>
        <dbReference type="ARBA" id="ARBA00022679"/>
    </source>
</evidence>
<dbReference type="GO" id="GO:0005886">
    <property type="term" value="C:plasma membrane"/>
    <property type="evidence" value="ECO:0007669"/>
    <property type="project" value="UniProtKB-SubCell"/>
</dbReference>
<comment type="catalytic activity">
    <reaction evidence="1">
        <text>ATP + protein L-histidine = ADP + protein N-phospho-L-histidine.</text>
        <dbReference type="EC" id="2.7.13.3"/>
    </reaction>
</comment>
<dbReference type="EC" id="2.7.13.3" evidence="2"/>
<evidence type="ECO:0000256" key="1">
    <source>
        <dbReference type="ARBA" id="ARBA00000085"/>
    </source>
</evidence>
<dbReference type="EMBL" id="AP024086">
    <property type="protein sequence ID" value="BCL61725.1"/>
    <property type="molecule type" value="Genomic_DNA"/>
</dbReference>